<dbReference type="InterPro" id="IPR001750">
    <property type="entry name" value="ND/Mrp_TM"/>
</dbReference>
<evidence type="ECO:0000256" key="2">
    <source>
        <dbReference type="ARBA" id="ARBA00009025"/>
    </source>
</evidence>
<feature type="transmembrane region" description="Helical" evidence="7">
    <location>
        <begin position="249"/>
        <end position="272"/>
    </location>
</feature>
<evidence type="ECO:0000256" key="3">
    <source>
        <dbReference type="ARBA" id="ARBA00022692"/>
    </source>
</evidence>
<feature type="transmembrane region" description="Helical" evidence="7">
    <location>
        <begin position="168"/>
        <end position="189"/>
    </location>
</feature>
<dbReference type="InterPro" id="IPR003918">
    <property type="entry name" value="NADH_UbQ_OxRdtase"/>
</dbReference>
<feature type="transmembrane region" description="Helical" evidence="7">
    <location>
        <begin position="376"/>
        <end position="394"/>
    </location>
</feature>
<keyword evidence="10" id="KW-1185">Reference proteome</keyword>
<evidence type="ECO:0000259" key="8">
    <source>
        <dbReference type="Pfam" id="PF00361"/>
    </source>
</evidence>
<dbReference type="Pfam" id="PF00361">
    <property type="entry name" value="Proton_antipo_M"/>
    <property type="match status" value="1"/>
</dbReference>
<dbReference type="RefSeq" id="WP_344181903.1">
    <property type="nucleotide sequence ID" value="NZ_BAAANC010000004.1"/>
</dbReference>
<name>A0ABP4N404_9ACTN</name>
<feature type="transmembrane region" description="Helical" evidence="7">
    <location>
        <begin position="278"/>
        <end position="300"/>
    </location>
</feature>
<dbReference type="Proteomes" id="UP001500363">
    <property type="component" value="Unassembled WGS sequence"/>
</dbReference>
<protein>
    <submittedName>
        <fullName evidence="9">NADH-quinone oxidoreductase subunit M</fullName>
    </submittedName>
</protein>
<dbReference type="InterPro" id="IPR010227">
    <property type="entry name" value="NADH_Q_OxRdtase_chainM/4"/>
</dbReference>
<feature type="transmembrane region" description="Helical" evidence="7">
    <location>
        <begin position="215"/>
        <end position="237"/>
    </location>
</feature>
<dbReference type="NCBIfam" id="NF004500">
    <property type="entry name" value="PRK05846.1-4"/>
    <property type="match status" value="1"/>
</dbReference>
<feature type="transmembrane region" description="Helical" evidence="7">
    <location>
        <begin position="67"/>
        <end position="94"/>
    </location>
</feature>
<feature type="transmembrane region" description="Helical" evidence="7">
    <location>
        <begin position="338"/>
        <end position="356"/>
    </location>
</feature>
<feature type="transmembrane region" description="Helical" evidence="7">
    <location>
        <begin position="36"/>
        <end position="55"/>
    </location>
</feature>
<feature type="transmembrane region" description="Helical" evidence="7">
    <location>
        <begin position="453"/>
        <end position="472"/>
    </location>
</feature>
<evidence type="ECO:0000313" key="9">
    <source>
        <dbReference type="EMBL" id="GAA1555162.1"/>
    </source>
</evidence>
<accession>A0ABP4N404</accession>
<evidence type="ECO:0000256" key="1">
    <source>
        <dbReference type="ARBA" id="ARBA00004127"/>
    </source>
</evidence>
<gene>
    <name evidence="9" type="ORF">GCM10009741_69520</name>
</gene>
<dbReference type="PRINTS" id="PR01437">
    <property type="entry name" value="NUOXDRDTASE4"/>
</dbReference>
<comment type="subcellular location">
    <subcellularLocation>
        <location evidence="1">Endomembrane system</location>
        <topology evidence="1">Multi-pass membrane protein</topology>
    </subcellularLocation>
    <subcellularLocation>
        <location evidence="6">Membrane</location>
        <topology evidence="6">Multi-pass membrane protein</topology>
    </subcellularLocation>
</comment>
<proteinExistence type="inferred from homology"/>
<keyword evidence="4 7" id="KW-1133">Transmembrane helix</keyword>
<dbReference type="EMBL" id="BAAANC010000004">
    <property type="protein sequence ID" value="GAA1555162.1"/>
    <property type="molecule type" value="Genomic_DNA"/>
</dbReference>
<feature type="transmembrane region" description="Helical" evidence="7">
    <location>
        <begin position="6"/>
        <end position="24"/>
    </location>
</feature>
<comment type="caution">
    <text evidence="9">The sequence shown here is derived from an EMBL/GenBank/DDBJ whole genome shotgun (WGS) entry which is preliminary data.</text>
</comment>
<dbReference type="PANTHER" id="PTHR43507">
    <property type="entry name" value="NADH-UBIQUINONE OXIDOREDUCTASE CHAIN 4"/>
    <property type="match status" value="1"/>
</dbReference>
<evidence type="ECO:0000256" key="5">
    <source>
        <dbReference type="ARBA" id="ARBA00023136"/>
    </source>
</evidence>
<feature type="transmembrane region" description="Helical" evidence="7">
    <location>
        <begin position="138"/>
        <end position="156"/>
    </location>
</feature>
<dbReference type="NCBIfam" id="TIGR01972">
    <property type="entry name" value="NDH_I_M"/>
    <property type="match status" value="1"/>
</dbReference>
<comment type="similarity">
    <text evidence="2">Belongs to the complex I subunit 4 family.</text>
</comment>
<evidence type="ECO:0000256" key="6">
    <source>
        <dbReference type="RuleBase" id="RU000320"/>
    </source>
</evidence>
<keyword evidence="3 6" id="KW-0812">Transmembrane</keyword>
<feature type="transmembrane region" description="Helical" evidence="7">
    <location>
        <begin position="307"/>
        <end position="326"/>
    </location>
</feature>
<reference evidence="10" key="1">
    <citation type="journal article" date="2019" name="Int. J. Syst. Evol. Microbiol.">
        <title>The Global Catalogue of Microorganisms (GCM) 10K type strain sequencing project: providing services to taxonomists for standard genome sequencing and annotation.</title>
        <authorList>
            <consortium name="The Broad Institute Genomics Platform"/>
            <consortium name="The Broad Institute Genome Sequencing Center for Infectious Disease"/>
            <person name="Wu L."/>
            <person name="Ma J."/>
        </authorList>
    </citation>
    <scope>NUCLEOTIDE SEQUENCE [LARGE SCALE GENOMIC DNA]</scope>
    <source>
        <strain evidence="10">JCM 14303</strain>
    </source>
</reference>
<dbReference type="PANTHER" id="PTHR43507:SF1">
    <property type="entry name" value="NADH-UBIQUINONE OXIDOREDUCTASE CHAIN 4"/>
    <property type="match status" value="1"/>
</dbReference>
<feature type="transmembrane region" description="Helical" evidence="7">
    <location>
        <begin position="115"/>
        <end position="132"/>
    </location>
</feature>
<evidence type="ECO:0000256" key="7">
    <source>
        <dbReference type="SAM" id="Phobius"/>
    </source>
</evidence>
<feature type="transmembrane region" description="Helical" evidence="7">
    <location>
        <begin position="414"/>
        <end position="433"/>
    </location>
</feature>
<feature type="domain" description="NADH:quinone oxidoreductase/Mrp antiporter transmembrane" evidence="8">
    <location>
        <begin position="132"/>
        <end position="424"/>
    </location>
</feature>
<evidence type="ECO:0000313" key="10">
    <source>
        <dbReference type="Proteomes" id="UP001500363"/>
    </source>
</evidence>
<evidence type="ECO:0000256" key="4">
    <source>
        <dbReference type="ARBA" id="ARBA00022989"/>
    </source>
</evidence>
<organism evidence="9 10">
    <name type="scientific">Kribbella lupini</name>
    <dbReference type="NCBI Taxonomy" id="291602"/>
    <lineage>
        <taxon>Bacteria</taxon>
        <taxon>Bacillati</taxon>
        <taxon>Actinomycetota</taxon>
        <taxon>Actinomycetes</taxon>
        <taxon>Propionibacteriales</taxon>
        <taxon>Kribbellaceae</taxon>
        <taxon>Kribbella</taxon>
    </lineage>
</organism>
<keyword evidence="5 7" id="KW-0472">Membrane</keyword>
<sequence>MNIGWLTYLLLLPLVGALVTLAVPKAKALLAKQVSLVFSLLTLVLTLVIAVGYHQNGAADYEETHTWIGAFGAHFALGLDGVGLVLLVLTALLTPIVQLASWNDAKTGRWSEKSFFVWLLVLEALSLGVFAATDVFLFYVLFEATLIPMYFLIGGFGGAQRSYAAVKFLLYSLLGGLLMLASVIGLYVVSAKAGDPSYLLTDMIKLDMSQNTERWLFLGFFFAFAVKAPMVPFHTWLPDAAAEATPGTSVLLVGILDKIGTFGMIRFCLGLFPEASKWATPVVLVLALISVLYGALVAIGQTDIKRLIAYTSISHFGFIVMGIFALTSQGLTGSTLYMFNHGLSTAALFLVAGYLISRRGSARIADYGGVEKVAPVLAGTFLFAGLSSLALPGLSPFISEFMVLAGTFSKHKVIAVIAVVGIVLAALYILIMYQRLMTGPVRDGIEKLKDLNFREVFAIAPLVLLIVGFGIYPKPVVDIIKPAVESTMQIVGVTDRAPEIPVTEGQK</sequence>